<protein>
    <recommendedName>
        <fullName evidence="4">YLP motif-containing protein 1</fullName>
    </recommendedName>
</protein>
<evidence type="ECO:0000256" key="1">
    <source>
        <dbReference type="SAM" id="MobiDB-lite"/>
    </source>
</evidence>
<name>A0AAW1I7G6_SAPOF</name>
<feature type="region of interest" description="Disordered" evidence="1">
    <location>
        <begin position="310"/>
        <end position="409"/>
    </location>
</feature>
<accession>A0AAW1I7G6</accession>
<reference evidence="2" key="1">
    <citation type="submission" date="2024-03" db="EMBL/GenBank/DDBJ databases">
        <title>WGS assembly of Saponaria officinalis var. Norfolk2.</title>
        <authorList>
            <person name="Jenkins J."/>
            <person name="Shu S."/>
            <person name="Grimwood J."/>
            <person name="Barry K."/>
            <person name="Goodstein D."/>
            <person name="Schmutz J."/>
            <person name="Leebens-Mack J."/>
            <person name="Osbourn A."/>
        </authorList>
    </citation>
    <scope>NUCLEOTIDE SEQUENCE [LARGE SCALE GENOMIC DNA]</scope>
    <source>
        <strain evidence="2">JIC</strain>
    </source>
</reference>
<feature type="compositionally biased region" description="Pro residues" evidence="1">
    <location>
        <begin position="374"/>
        <end position="387"/>
    </location>
</feature>
<organism evidence="2 3">
    <name type="scientific">Saponaria officinalis</name>
    <name type="common">Common soapwort</name>
    <name type="synonym">Lychnis saponaria</name>
    <dbReference type="NCBI Taxonomy" id="3572"/>
    <lineage>
        <taxon>Eukaryota</taxon>
        <taxon>Viridiplantae</taxon>
        <taxon>Streptophyta</taxon>
        <taxon>Embryophyta</taxon>
        <taxon>Tracheophyta</taxon>
        <taxon>Spermatophyta</taxon>
        <taxon>Magnoliopsida</taxon>
        <taxon>eudicotyledons</taxon>
        <taxon>Gunneridae</taxon>
        <taxon>Pentapetalae</taxon>
        <taxon>Caryophyllales</taxon>
        <taxon>Caryophyllaceae</taxon>
        <taxon>Caryophylleae</taxon>
        <taxon>Saponaria</taxon>
    </lineage>
</organism>
<evidence type="ECO:0000313" key="3">
    <source>
        <dbReference type="Proteomes" id="UP001443914"/>
    </source>
</evidence>
<feature type="compositionally biased region" description="Polar residues" evidence="1">
    <location>
        <begin position="460"/>
        <end position="469"/>
    </location>
</feature>
<evidence type="ECO:0008006" key="4">
    <source>
        <dbReference type="Google" id="ProtNLM"/>
    </source>
</evidence>
<dbReference type="InterPro" id="IPR027417">
    <property type="entry name" value="P-loop_NTPase"/>
</dbReference>
<gene>
    <name evidence="2" type="ORF">RND81_10G220300</name>
</gene>
<dbReference type="GO" id="GO:0005634">
    <property type="term" value="C:nucleus"/>
    <property type="evidence" value="ECO:0007669"/>
    <property type="project" value="InterPro"/>
</dbReference>
<comment type="caution">
    <text evidence="2">The sequence shown here is derived from an EMBL/GenBank/DDBJ whole genome shotgun (WGS) entry which is preliminary data.</text>
</comment>
<dbReference type="Proteomes" id="UP001443914">
    <property type="component" value="Unassembled WGS sequence"/>
</dbReference>
<feature type="region of interest" description="Disordered" evidence="1">
    <location>
        <begin position="38"/>
        <end position="71"/>
    </location>
</feature>
<dbReference type="SUPFAM" id="SSF52540">
    <property type="entry name" value="P-loop containing nucleoside triphosphate hydrolases"/>
    <property type="match status" value="1"/>
</dbReference>
<feature type="compositionally biased region" description="Basic and acidic residues" evidence="1">
    <location>
        <begin position="393"/>
        <end position="406"/>
    </location>
</feature>
<feature type="compositionally biased region" description="Basic and acidic residues" evidence="1">
    <location>
        <begin position="832"/>
        <end position="842"/>
    </location>
</feature>
<feature type="region of interest" description="Disordered" evidence="1">
    <location>
        <begin position="460"/>
        <end position="480"/>
    </location>
</feature>
<dbReference type="InterPro" id="IPR026314">
    <property type="entry name" value="YLP_motif_con_p1"/>
</dbReference>
<feature type="compositionally biased region" description="Polar residues" evidence="1">
    <location>
        <begin position="347"/>
        <end position="358"/>
    </location>
</feature>
<sequence length="875" mass="97118">MDHSWRPRPIQGTDICPNCSISHFPFCPPLPHPSTYHGPNFEPNRGPVNMGRPVYANNSDPYHDPGHWSRNPNNLPPQVGDPYAMRSYGHVDHSGGYYNDNNSYNNVHDDRSSKRLRVDGVYPGSYGGENDVNLSKSVDGGLNLGFGGFDGGLRRFPHESSGFNGSVEGRELGNSRMAHKTEVGSSVDMGRGVHYRKDEFEYQSGYNSGFRGAPDVEVSRSRNEYQSRNHQLGPYGQVANPPNVGSFSHGYRPPSYGSNFEHVHSNGAAVDYDTKNHIVTPGQYPNTNPPYPTAMVQPGHMGYGYHSPNNISGVRQPIDSRPPPFEGYQSHGSQNVPTYPPFEPPHMSNSSEYGNSGSRHMGHVQPPQGFEFQPPLPSSPPPPLPKEPPVHWSTEHKCASSPKKESPSLFPVQYRSSSAVHYSHSPASDSHAQANPHLDNFKIGHASRGTFQGDSQGGLTTFAQHSGGSHPSKKNLSDKPRTVDAVQLFKQPQRTSRPDHFVIILRGLPGSGKSYIAKMLRDLELEHGGSAPRIHSMDDYFMTEVEKTEENEASKPLSRGKKPVTKTVIEYCYEPEMEEAYRSSMLKAFKKTLEEGVYTFVIVDDRNLRVADFAQFWATAKRSGYEAYVLEAPYKDPAGCTARNVHGFSQDEVEKMSAKWEEAPSLYLQLDVKSLFHGDDLKESNIKEVDMDTEDDDVDANLSKWDERQTEKTSVAGNLSADVSPKDERNSEAEVVNNRLEEIKELGRSKWSDDLDDDSDDRTVLLKGKANVLSGLLGTYGKDGKSVHWGDQSGRSGFSIGAVKKAKVASLIIGPGAGYNLKSNPLPEEEDTKSGKSEETKKHSMFKQRLQAEHDSFRAVFDRRRHRVGVLTEDD</sequence>
<dbReference type="AlphaFoldDB" id="A0AAW1I7G6"/>
<dbReference type="FunFam" id="3.40.50.300:FF:000978">
    <property type="entry name" value="YLP motif-containing protein 1 isoform X3"/>
    <property type="match status" value="1"/>
</dbReference>
<feature type="region of interest" description="Disordered" evidence="1">
    <location>
        <begin position="819"/>
        <end position="849"/>
    </location>
</feature>
<evidence type="ECO:0000313" key="2">
    <source>
        <dbReference type="EMBL" id="KAK9684604.1"/>
    </source>
</evidence>
<dbReference type="PANTHER" id="PTHR13413:SF0">
    <property type="entry name" value="YLP MOTIF-CONTAINING PROTEIN 1"/>
    <property type="match status" value="1"/>
</dbReference>
<dbReference type="EMBL" id="JBDFQZ010000010">
    <property type="protein sequence ID" value="KAK9684604.1"/>
    <property type="molecule type" value="Genomic_DNA"/>
</dbReference>
<feature type="region of interest" description="Disordered" evidence="1">
    <location>
        <begin position="704"/>
        <end position="732"/>
    </location>
</feature>
<keyword evidence="3" id="KW-1185">Reference proteome</keyword>
<proteinExistence type="predicted"/>
<dbReference type="Gene3D" id="3.40.50.300">
    <property type="entry name" value="P-loop containing nucleotide triphosphate hydrolases"/>
    <property type="match status" value="1"/>
</dbReference>
<dbReference type="PANTHER" id="PTHR13413">
    <property type="entry name" value="YLP MOTIF CONTAINING PROTEIN NUCLEAR PROTEIN ZAP"/>
    <property type="match status" value="1"/>
</dbReference>
<dbReference type="GO" id="GO:0032204">
    <property type="term" value="P:regulation of telomere maintenance"/>
    <property type="evidence" value="ECO:0007669"/>
    <property type="project" value="TreeGrafter"/>
</dbReference>